<evidence type="ECO:0000259" key="7">
    <source>
        <dbReference type="PROSITE" id="PS01031"/>
    </source>
</evidence>
<evidence type="ECO:0000313" key="9">
    <source>
        <dbReference type="Proteomes" id="UP001396334"/>
    </source>
</evidence>
<evidence type="ECO:0000256" key="6">
    <source>
        <dbReference type="SAM" id="Phobius"/>
    </source>
</evidence>
<evidence type="ECO:0000256" key="2">
    <source>
        <dbReference type="ARBA" id="ARBA00022475"/>
    </source>
</evidence>
<comment type="subcellular location">
    <subcellularLocation>
        <location evidence="1">Cell membrane</location>
        <topology evidence="1">Single-pass membrane protein</topology>
    </subcellularLocation>
</comment>
<dbReference type="PROSITE" id="PS01031">
    <property type="entry name" value="SHSP"/>
    <property type="match status" value="1"/>
</dbReference>
<keyword evidence="9" id="KW-1185">Reference proteome</keyword>
<dbReference type="EMBL" id="JBBPBN010000276">
    <property type="protein sequence ID" value="KAK8490729.1"/>
    <property type="molecule type" value="Genomic_DNA"/>
</dbReference>
<dbReference type="InterPro" id="IPR008978">
    <property type="entry name" value="HSP20-like_chaperone"/>
</dbReference>
<keyword evidence="6" id="KW-0472">Membrane</keyword>
<dbReference type="Pfam" id="PF00011">
    <property type="entry name" value="HSP20"/>
    <property type="match status" value="1"/>
</dbReference>
<evidence type="ECO:0000256" key="4">
    <source>
        <dbReference type="PROSITE-ProRule" id="PRU00285"/>
    </source>
</evidence>
<protein>
    <recommendedName>
        <fullName evidence="7">SHSP domain-containing protein</fullName>
    </recommendedName>
</protein>
<accession>A0ABR2ACA1</accession>
<proteinExistence type="inferred from homology"/>
<keyword evidence="6" id="KW-0812">Transmembrane</keyword>
<dbReference type="PANTHER" id="PTHR43670:SF32">
    <property type="entry name" value="16.6 KDA HEAT SHOCK PROTEIN-LIKE"/>
    <property type="match status" value="1"/>
</dbReference>
<dbReference type="InterPro" id="IPR002068">
    <property type="entry name" value="A-crystallin/Hsp20_dom"/>
</dbReference>
<dbReference type="CDD" id="cd06464">
    <property type="entry name" value="ACD_sHsps-like"/>
    <property type="match status" value="1"/>
</dbReference>
<gene>
    <name evidence="8" type="ORF">V6N11_034947</name>
</gene>
<evidence type="ECO:0000256" key="3">
    <source>
        <dbReference type="ARBA" id="ARBA00022821"/>
    </source>
</evidence>
<comment type="similarity">
    <text evidence="4 5">Belongs to the small heat shock protein (HSP20) family.</text>
</comment>
<evidence type="ECO:0000256" key="5">
    <source>
        <dbReference type="RuleBase" id="RU003616"/>
    </source>
</evidence>
<dbReference type="Proteomes" id="UP001396334">
    <property type="component" value="Unassembled WGS sequence"/>
</dbReference>
<comment type="caution">
    <text evidence="8">The sequence shown here is derived from an EMBL/GenBank/DDBJ whole genome shotgun (WGS) entry which is preliminary data.</text>
</comment>
<organism evidence="8 9">
    <name type="scientific">Hibiscus sabdariffa</name>
    <name type="common">roselle</name>
    <dbReference type="NCBI Taxonomy" id="183260"/>
    <lineage>
        <taxon>Eukaryota</taxon>
        <taxon>Viridiplantae</taxon>
        <taxon>Streptophyta</taxon>
        <taxon>Embryophyta</taxon>
        <taxon>Tracheophyta</taxon>
        <taxon>Spermatophyta</taxon>
        <taxon>Magnoliopsida</taxon>
        <taxon>eudicotyledons</taxon>
        <taxon>Gunneridae</taxon>
        <taxon>Pentapetalae</taxon>
        <taxon>rosids</taxon>
        <taxon>malvids</taxon>
        <taxon>Malvales</taxon>
        <taxon>Malvaceae</taxon>
        <taxon>Malvoideae</taxon>
        <taxon>Hibiscus</taxon>
    </lineage>
</organism>
<evidence type="ECO:0000313" key="8">
    <source>
        <dbReference type="EMBL" id="KAK8490729.1"/>
    </source>
</evidence>
<dbReference type="PANTHER" id="PTHR43670">
    <property type="entry name" value="HEAT SHOCK PROTEIN 26"/>
    <property type="match status" value="1"/>
</dbReference>
<dbReference type="SUPFAM" id="SSF49764">
    <property type="entry name" value="HSP20-like chaperones"/>
    <property type="match status" value="1"/>
</dbReference>
<evidence type="ECO:0000256" key="1">
    <source>
        <dbReference type="ARBA" id="ARBA00004162"/>
    </source>
</evidence>
<dbReference type="Gene3D" id="2.60.40.790">
    <property type="match status" value="1"/>
</dbReference>
<reference evidence="8 9" key="1">
    <citation type="journal article" date="2024" name="G3 (Bethesda)">
        <title>Genome assembly of Hibiscus sabdariffa L. provides insights into metabolisms of medicinal natural products.</title>
        <authorList>
            <person name="Kim T."/>
        </authorList>
    </citation>
    <scope>NUCLEOTIDE SEQUENCE [LARGE SCALE GENOMIC DNA]</scope>
    <source>
        <strain evidence="8">TK-2024</strain>
        <tissue evidence="8">Old leaves</tissue>
    </source>
</reference>
<sequence>METIYEDFEPLCKWRREQQSEALELHLPGFKRQQLRVQVNHLGMLVISGERETGEEKCRRISRFRKEFPVSEDCQPSQIRAKFSNGILYLVMPKQIIPAASSLAVATENVRASTATSSVMNLNKRLCLELMILLAISLAIVVAYVNHYHYCHCNF</sequence>
<keyword evidence="2" id="KW-1003">Cell membrane</keyword>
<name>A0ABR2ACA1_9ROSI</name>
<feature type="domain" description="SHSP" evidence="7">
    <location>
        <begin position="2"/>
        <end position="108"/>
    </location>
</feature>
<feature type="transmembrane region" description="Helical" evidence="6">
    <location>
        <begin position="126"/>
        <end position="145"/>
    </location>
</feature>
<keyword evidence="6" id="KW-1133">Transmembrane helix</keyword>
<keyword evidence="3" id="KW-0611">Plant defense</keyword>